<comment type="caution">
    <text evidence="1">The sequence shown here is derived from an EMBL/GenBank/DDBJ whole genome shotgun (WGS) entry which is preliminary data.</text>
</comment>
<name>A0A1R3HCE9_9ROSI</name>
<keyword evidence="2" id="KW-1185">Reference proteome</keyword>
<evidence type="ECO:0000313" key="1">
    <source>
        <dbReference type="EMBL" id="OMO68027.1"/>
    </source>
</evidence>
<sequence length="93" mass="10949">MRRKKSIAKWRVVSAIEEDKDDVVLAVEIEMKDIEPSKIVPAASKAGNDRKKEIDREIVMSFKEDFEEVENVRMRLRLRTVKKPNFMQMQVVD</sequence>
<dbReference type="AlphaFoldDB" id="A0A1R3HCE9"/>
<organism evidence="1 2">
    <name type="scientific">Corchorus olitorius</name>
    <dbReference type="NCBI Taxonomy" id="93759"/>
    <lineage>
        <taxon>Eukaryota</taxon>
        <taxon>Viridiplantae</taxon>
        <taxon>Streptophyta</taxon>
        <taxon>Embryophyta</taxon>
        <taxon>Tracheophyta</taxon>
        <taxon>Spermatophyta</taxon>
        <taxon>Magnoliopsida</taxon>
        <taxon>eudicotyledons</taxon>
        <taxon>Gunneridae</taxon>
        <taxon>Pentapetalae</taxon>
        <taxon>rosids</taxon>
        <taxon>malvids</taxon>
        <taxon>Malvales</taxon>
        <taxon>Malvaceae</taxon>
        <taxon>Grewioideae</taxon>
        <taxon>Apeibeae</taxon>
        <taxon>Corchorus</taxon>
    </lineage>
</organism>
<evidence type="ECO:0000313" key="2">
    <source>
        <dbReference type="Proteomes" id="UP000187203"/>
    </source>
</evidence>
<accession>A0A1R3HCE9</accession>
<reference evidence="2" key="1">
    <citation type="submission" date="2013-09" db="EMBL/GenBank/DDBJ databases">
        <title>Corchorus olitorius genome sequencing.</title>
        <authorList>
            <person name="Alam M."/>
            <person name="Haque M.S."/>
            <person name="Islam M.S."/>
            <person name="Emdad E.M."/>
            <person name="Islam M.M."/>
            <person name="Ahmed B."/>
            <person name="Halim A."/>
            <person name="Hossen Q.M.M."/>
            <person name="Hossain M.Z."/>
            <person name="Ahmed R."/>
            <person name="Khan M.M."/>
            <person name="Islam R."/>
            <person name="Rashid M.M."/>
            <person name="Khan S.A."/>
            <person name="Rahman M.S."/>
            <person name="Alam M."/>
            <person name="Yahiya A.S."/>
            <person name="Khan M.S."/>
            <person name="Azam M.S."/>
            <person name="Haque T."/>
            <person name="Lashkar M.Z.H."/>
            <person name="Akhand A.I."/>
            <person name="Morshed G."/>
            <person name="Roy S."/>
            <person name="Uddin K.S."/>
            <person name="Rabeya T."/>
            <person name="Hossain A.S."/>
            <person name="Chowdhury A."/>
            <person name="Snigdha A.R."/>
            <person name="Mortoza M.S."/>
            <person name="Matin S.A."/>
            <person name="Hoque S.M.E."/>
            <person name="Islam M.K."/>
            <person name="Roy D.K."/>
            <person name="Haider R."/>
            <person name="Moosa M.M."/>
            <person name="Elias S.M."/>
            <person name="Hasan A.M."/>
            <person name="Jahan S."/>
            <person name="Shafiuddin M."/>
            <person name="Mahmood N."/>
            <person name="Shommy N.S."/>
        </authorList>
    </citation>
    <scope>NUCLEOTIDE SEQUENCE [LARGE SCALE GENOMIC DNA]</scope>
    <source>
        <strain evidence="2">cv. O-4</strain>
    </source>
</reference>
<proteinExistence type="predicted"/>
<dbReference type="EMBL" id="AWUE01020464">
    <property type="protein sequence ID" value="OMO68027.1"/>
    <property type="molecule type" value="Genomic_DNA"/>
</dbReference>
<protein>
    <submittedName>
        <fullName evidence="1">Uncharacterized protein</fullName>
    </submittedName>
</protein>
<gene>
    <name evidence="1" type="ORF">COLO4_29929</name>
</gene>
<dbReference type="Proteomes" id="UP000187203">
    <property type="component" value="Unassembled WGS sequence"/>
</dbReference>